<dbReference type="OrthoDB" id="276323at2759"/>
<dbReference type="InterPro" id="IPR008862">
    <property type="entry name" value="Tcp11"/>
</dbReference>
<dbReference type="PANTHER" id="PTHR12832:SF11">
    <property type="entry name" value="LD23868P"/>
    <property type="match status" value="1"/>
</dbReference>
<accession>A0A9P0CZ73</accession>
<dbReference type="EMBL" id="OV651817">
    <property type="protein sequence ID" value="CAH1110969.1"/>
    <property type="molecule type" value="Genomic_DNA"/>
</dbReference>
<evidence type="ECO:0000313" key="3">
    <source>
        <dbReference type="EMBL" id="CAH1110969.1"/>
    </source>
</evidence>
<protein>
    <recommendedName>
        <fullName evidence="5">T-complex protein 11-like protein 1</fullName>
    </recommendedName>
</protein>
<comment type="similarity">
    <text evidence="1">Belongs to the TCP11 family.</text>
</comment>
<feature type="region of interest" description="Disordered" evidence="2">
    <location>
        <begin position="1"/>
        <end position="40"/>
    </location>
</feature>
<evidence type="ECO:0000256" key="2">
    <source>
        <dbReference type="SAM" id="MobiDB-lite"/>
    </source>
</evidence>
<evidence type="ECO:0008006" key="5">
    <source>
        <dbReference type="Google" id="ProtNLM"/>
    </source>
</evidence>
<dbReference type="AlphaFoldDB" id="A0A9P0CZ73"/>
<dbReference type="GO" id="GO:0007165">
    <property type="term" value="P:signal transduction"/>
    <property type="evidence" value="ECO:0007669"/>
    <property type="project" value="TreeGrafter"/>
</dbReference>
<dbReference type="PANTHER" id="PTHR12832">
    <property type="entry name" value="TESTIS-SPECIFIC PROTEIN PBS13 T-COMPLEX 11"/>
    <property type="match status" value="1"/>
</dbReference>
<name>A0A9P0CZ73_9CUCU</name>
<evidence type="ECO:0000256" key="1">
    <source>
        <dbReference type="ARBA" id="ARBA00010954"/>
    </source>
</evidence>
<dbReference type="Proteomes" id="UP001153636">
    <property type="component" value="Chromosome 5"/>
</dbReference>
<gene>
    <name evidence="3" type="ORF">PSYICH_LOCUS10984</name>
</gene>
<feature type="compositionally biased region" description="Polar residues" evidence="2">
    <location>
        <begin position="17"/>
        <end position="30"/>
    </location>
</feature>
<feature type="compositionally biased region" description="Basic and acidic residues" evidence="2">
    <location>
        <begin position="1"/>
        <end position="16"/>
    </location>
</feature>
<reference evidence="3" key="1">
    <citation type="submission" date="2022-01" db="EMBL/GenBank/DDBJ databases">
        <authorList>
            <person name="King R."/>
        </authorList>
    </citation>
    <scope>NUCLEOTIDE SEQUENCE</scope>
</reference>
<sequence>MSDDKNGTNEREDSPSRIRTTSECSYTSDDGASGYTGGRRQRTTSHQFMVASGLTAASPPKFVSLEEIMQAANGMRDMALVHQIVVDKDFKLKRAEPEPNTMQKIIKDTMHKAFWDVLRSELAEDPPVYTQAFGLLEEIKQGLFSVLLPQHTRIKQQISEVLDTDLIKQQAENGTLDFKNYAQYVISVMAKLCAPVRDEKIHELTETVDVIDTFKGILETLDLMQLDMANFTIQMAKPDIIAASVELERKKFADYLAVQYDGLANTRNWLLKYVNTDQTVPDNVEYEKFIKTVVKRAFCQACVDLIDWPQNVEYPESFMLDLDRLADLQTRTYRLTCIASVLLVTISNAGADLQSITEFKQSLKDHICILLQNVKNEKDLNETLPNVAEQVLLDLKEAQRKYELPDMFQAAEANLKQQILDIGKDEHKVKGIVKQRVKDFFLDIIESSTAAPQKVPSGLSALQKELIETAGQFLRIVSHNSTVFCIYYFDIVAAALPKPT</sequence>
<proteinExistence type="inferred from homology"/>
<evidence type="ECO:0000313" key="4">
    <source>
        <dbReference type="Proteomes" id="UP001153636"/>
    </source>
</evidence>
<dbReference type="Pfam" id="PF05794">
    <property type="entry name" value="Tcp11"/>
    <property type="match status" value="1"/>
</dbReference>
<organism evidence="3 4">
    <name type="scientific">Psylliodes chrysocephalus</name>
    <dbReference type="NCBI Taxonomy" id="3402493"/>
    <lineage>
        <taxon>Eukaryota</taxon>
        <taxon>Metazoa</taxon>
        <taxon>Ecdysozoa</taxon>
        <taxon>Arthropoda</taxon>
        <taxon>Hexapoda</taxon>
        <taxon>Insecta</taxon>
        <taxon>Pterygota</taxon>
        <taxon>Neoptera</taxon>
        <taxon>Endopterygota</taxon>
        <taxon>Coleoptera</taxon>
        <taxon>Polyphaga</taxon>
        <taxon>Cucujiformia</taxon>
        <taxon>Chrysomeloidea</taxon>
        <taxon>Chrysomelidae</taxon>
        <taxon>Galerucinae</taxon>
        <taxon>Alticini</taxon>
        <taxon>Psylliodes</taxon>
    </lineage>
</organism>
<keyword evidence="4" id="KW-1185">Reference proteome</keyword>